<dbReference type="EMBL" id="MLAK01000980">
    <property type="protein sequence ID" value="OHS99936.1"/>
    <property type="molecule type" value="Genomic_DNA"/>
</dbReference>
<dbReference type="RefSeq" id="XP_068353073.1">
    <property type="nucleotide sequence ID" value="XM_068509139.1"/>
</dbReference>
<keyword evidence="5" id="KW-1185">Reference proteome</keyword>
<dbReference type="Pfam" id="PF00439">
    <property type="entry name" value="Bromodomain"/>
    <property type="match status" value="1"/>
</dbReference>
<evidence type="ECO:0000256" key="1">
    <source>
        <dbReference type="ARBA" id="ARBA00023117"/>
    </source>
</evidence>
<dbReference type="AlphaFoldDB" id="A0A1J4JLE9"/>
<gene>
    <name evidence="4" type="ORF">TRFO_33543</name>
</gene>
<evidence type="ECO:0000313" key="5">
    <source>
        <dbReference type="Proteomes" id="UP000179807"/>
    </source>
</evidence>
<evidence type="ECO:0000256" key="2">
    <source>
        <dbReference type="PROSITE-ProRule" id="PRU00035"/>
    </source>
</evidence>
<feature type="domain" description="Bromo" evidence="3">
    <location>
        <begin position="18"/>
        <end position="90"/>
    </location>
</feature>
<protein>
    <submittedName>
        <fullName evidence="4">Bromodomain containing protein</fullName>
    </submittedName>
</protein>
<dbReference type="CDD" id="cd04369">
    <property type="entry name" value="Bromodomain"/>
    <property type="match status" value="1"/>
</dbReference>
<dbReference type="VEuPathDB" id="TrichDB:TRFO_33543"/>
<reference evidence="4" key="1">
    <citation type="submission" date="2016-10" db="EMBL/GenBank/DDBJ databases">
        <authorList>
            <person name="Benchimol M."/>
            <person name="Almeida L.G."/>
            <person name="Vasconcelos A.T."/>
            <person name="Perreira-Neves A."/>
            <person name="Rosa I.A."/>
            <person name="Tasca T."/>
            <person name="Bogo M.R."/>
            <person name="de Souza W."/>
        </authorList>
    </citation>
    <scope>NUCLEOTIDE SEQUENCE [LARGE SCALE GENOMIC DNA]</scope>
    <source>
        <strain evidence="4">K</strain>
    </source>
</reference>
<name>A0A1J4JLE9_9EUKA</name>
<keyword evidence="1 2" id="KW-0103">Bromodomain</keyword>
<dbReference type="Gene3D" id="1.20.920.10">
    <property type="entry name" value="Bromodomain-like"/>
    <property type="match status" value="1"/>
</dbReference>
<dbReference type="InterPro" id="IPR001487">
    <property type="entry name" value="Bromodomain"/>
</dbReference>
<accession>A0A1J4JLE9</accession>
<sequence length="233" mass="27142">MSDFSFIPIAEKILNAVMKHPASRPFSIPLIPGENCPDDYHKVIKKPIDLTTIKKNLKAKRYKNIDEWYQAVNKIWDNTRTYYGADDIVSVICDEIEAIFENEYRALFLADNVKEWWEEVNTLREKINNLNNNPPKEMLYRLAGIDPTKKICSQLFTDRDVRLFIEAVKLLKSHKDHEKLINVVVESQPELATESRNVDIDIYKLNPATFVAARDFVRNTLEEAGIPYPKKWT</sequence>
<evidence type="ECO:0000313" key="4">
    <source>
        <dbReference type="EMBL" id="OHS99936.1"/>
    </source>
</evidence>
<dbReference type="PANTHER" id="PTHR45926">
    <property type="entry name" value="OSJNBA0053K19.4 PROTEIN"/>
    <property type="match status" value="1"/>
</dbReference>
<comment type="caution">
    <text evidence="4">The sequence shown here is derived from an EMBL/GenBank/DDBJ whole genome shotgun (WGS) entry which is preliminary data.</text>
</comment>
<evidence type="ECO:0000259" key="3">
    <source>
        <dbReference type="PROSITE" id="PS50014"/>
    </source>
</evidence>
<dbReference type="GeneID" id="94843843"/>
<organism evidence="4 5">
    <name type="scientific">Tritrichomonas foetus</name>
    <dbReference type="NCBI Taxonomy" id="1144522"/>
    <lineage>
        <taxon>Eukaryota</taxon>
        <taxon>Metamonada</taxon>
        <taxon>Parabasalia</taxon>
        <taxon>Tritrichomonadida</taxon>
        <taxon>Tritrichomonadidae</taxon>
        <taxon>Tritrichomonas</taxon>
    </lineage>
</organism>
<proteinExistence type="predicted"/>
<dbReference type="SUPFAM" id="SSF47370">
    <property type="entry name" value="Bromodomain"/>
    <property type="match status" value="1"/>
</dbReference>
<dbReference type="Proteomes" id="UP000179807">
    <property type="component" value="Unassembled WGS sequence"/>
</dbReference>
<dbReference type="InterPro" id="IPR036427">
    <property type="entry name" value="Bromodomain-like_sf"/>
</dbReference>
<dbReference type="SMART" id="SM00297">
    <property type="entry name" value="BROMO"/>
    <property type="match status" value="1"/>
</dbReference>
<dbReference type="PROSITE" id="PS50014">
    <property type="entry name" value="BROMODOMAIN_2"/>
    <property type="match status" value="1"/>
</dbReference>
<dbReference type="OrthoDB" id="21449at2759"/>